<proteinExistence type="predicted"/>
<sequence>VKFQDGGSQISGWIALLTTVATAGANKH</sequence>
<accession>A0A381PHK9</accession>
<gene>
    <name evidence="1" type="ORF">METZ01_LOCUS18968</name>
</gene>
<organism evidence="1">
    <name type="scientific">marine metagenome</name>
    <dbReference type="NCBI Taxonomy" id="408172"/>
    <lineage>
        <taxon>unclassified sequences</taxon>
        <taxon>metagenomes</taxon>
        <taxon>ecological metagenomes</taxon>
    </lineage>
</organism>
<dbReference type="EMBL" id="UINC01000976">
    <property type="protein sequence ID" value="SUZ66114.1"/>
    <property type="molecule type" value="Genomic_DNA"/>
</dbReference>
<protein>
    <submittedName>
        <fullName evidence="1">Uncharacterized protein</fullName>
    </submittedName>
</protein>
<evidence type="ECO:0000313" key="1">
    <source>
        <dbReference type="EMBL" id="SUZ66114.1"/>
    </source>
</evidence>
<name>A0A381PHK9_9ZZZZ</name>
<dbReference type="AlphaFoldDB" id="A0A381PHK9"/>
<feature type="non-terminal residue" evidence="1">
    <location>
        <position position="1"/>
    </location>
</feature>
<reference evidence="1" key="1">
    <citation type="submission" date="2018-05" db="EMBL/GenBank/DDBJ databases">
        <authorList>
            <person name="Lanie J.A."/>
            <person name="Ng W.-L."/>
            <person name="Kazmierczak K.M."/>
            <person name="Andrzejewski T.M."/>
            <person name="Davidsen T.M."/>
            <person name="Wayne K.J."/>
            <person name="Tettelin H."/>
            <person name="Glass J.I."/>
            <person name="Rusch D."/>
            <person name="Podicherti R."/>
            <person name="Tsui H.-C.T."/>
            <person name="Winkler M.E."/>
        </authorList>
    </citation>
    <scope>NUCLEOTIDE SEQUENCE</scope>
</reference>